<reference evidence="3 4" key="1">
    <citation type="submission" date="2018-06" db="EMBL/GenBank/DDBJ databases">
        <title>Genomic Encyclopedia of Type Strains, Phase III (KMG-III): the genomes of soil and plant-associated and newly described type strains.</title>
        <authorList>
            <person name="Whitman W."/>
        </authorList>
    </citation>
    <scope>NUCLEOTIDE SEQUENCE [LARGE SCALE GENOMIC DNA]</scope>
    <source>
        <strain evidence="3 4">LMG 23644</strain>
    </source>
</reference>
<organism evidence="3 4">
    <name type="scientific">Paraburkholderia bryophila</name>
    <dbReference type="NCBI Taxonomy" id="420952"/>
    <lineage>
        <taxon>Bacteria</taxon>
        <taxon>Pseudomonadati</taxon>
        <taxon>Pseudomonadota</taxon>
        <taxon>Betaproteobacteria</taxon>
        <taxon>Burkholderiales</taxon>
        <taxon>Burkholderiaceae</taxon>
        <taxon>Paraburkholderia</taxon>
    </lineage>
</organism>
<evidence type="ECO:0000256" key="1">
    <source>
        <dbReference type="ARBA" id="ARBA00023239"/>
    </source>
</evidence>
<dbReference type="PANTHER" id="PTHR30143:SF0">
    <property type="entry name" value="2-KETO-4-PENTENOATE HYDRATASE"/>
    <property type="match status" value="1"/>
</dbReference>
<proteinExistence type="predicted"/>
<protein>
    <submittedName>
        <fullName evidence="3">2-oxopent-4-enoate/cis-2-oxohex-4-enoate hydratase</fullName>
    </submittedName>
</protein>
<gene>
    <name evidence="3" type="ORF">BX591_1193</name>
</gene>
<dbReference type="PANTHER" id="PTHR30143">
    <property type="entry name" value="ACID HYDRATASE"/>
    <property type="match status" value="1"/>
</dbReference>
<comment type="caution">
    <text evidence="3">The sequence shown here is derived from an EMBL/GenBank/DDBJ whole genome shotgun (WGS) entry which is preliminary data.</text>
</comment>
<dbReference type="EMBL" id="QLTK01000019">
    <property type="protein sequence ID" value="RAS23759.1"/>
    <property type="molecule type" value="Genomic_DNA"/>
</dbReference>
<accession>A0A329BN68</accession>
<dbReference type="AlphaFoldDB" id="A0A329BN68"/>
<dbReference type="NCBIfam" id="TIGR03220">
    <property type="entry name" value="catechol_dmpE"/>
    <property type="match status" value="1"/>
</dbReference>
<keyword evidence="1" id="KW-0456">Lyase</keyword>
<dbReference type="Proteomes" id="UP000248918">
    <property type="component" value="Unassembled WGS sequence"/>
</dbReference>
<evidence type="ECO:0000313" key="4">
    <source>
        <dbReference type="Proteomes" id="UP000248918"/>
    </source>
</evidence>
<evidence type="ECO:0000259" key="2">
    <source>
        <dbReference type="Pfam" id="PF01557"/>
    </source>
</evidence>
<dbReference type="InterPro" id="IPR017632">
    <property type="entry name" value="2-oxopent-4-enoate_hydratase"/>
</dbReference>
<feature type="domain" description="Fumarylacetoacetase-like C-terminal" evidence="2">
    <location>
        <begin position="117"/>
        <end position="274"/>
    </location>
</feature>
<sequence>MANRAMVRFSPLHSNAMTSTLHAELGDTLYRAWLERAPIAPLSARDDGLPLADAYRVQQHFIARRIEAGETVVGKKIGLTSAAVQNMLGVHQPDFGILLSGMHYVAGEAIPIDTLIAPRAEGEIAFYLKHDLRGPGVTRAAVLAATDAVGACFEIVDSRIRDWAIRIGDTVADNASCGVYVLGHERVSPDALDLAACRMTLDKNGERVAQGIGAAALGHPADAVAWLANTLGELGVPLLAGEVVLSGSLAALIPVTGGDLLEMHIEGIGGCSVRFV</sequence>
<dbReference type="SUPFAM" id="SSF56529">
    <property type="entry name" value="FAH"/>
    <property type="match status" value="1"/>
</dbReference>
<dbReference type="GO" id="GO:0005737">
    <property type="term" value="C:cytoplasm"/>
    <property type="evidence" value="ECO:0007669"/>
    <property type="project" value="TreeGrafter"/>
</dbReference>
<dbReference type="Pfam" id="PF01557">
    <property type="entry name" value="FAA_hydrolase"/>
    <property type="match status" value="1"/>
</dbReference>
<dbReference type="GO" id="GO:0008684">
    <property type="term" value="F:2-oxopent-4-enoate hydratase activity"/>
    <property type="evidence" value="ECO:0007669"/>
    <property type="project" value="TreeGrafter"/>
</dbReference>
<dbReference type="InterPro" id="IPR036663">
    <property type="entry name" value="Fumarylacetoacetase_C_sf"/>
</dbReference>
<dbReference type="InterPro" id="IPR050772">
    <property type="entry name" value="Hydratase-Decarb/MhpD_sf"/>
</dbReference>
<name>A0A329BN68_9BURK</name>
<dbReference type="InterPro" id="IPR011234">
    <property type="entry name" value="Fumarylacetoacetase-like_C"/>
</dbReference>
<evidence type="ECO:0000313" key="3">
    <source>
        <dbReference type="EMBL" id="RAS23759.1"/>
    </source>
</evidence>
<dbReference type="Gene3D" id="3.90.850.10">
    <property type="entry name" value="Fumarylacetoacetase-like, C-terminal domain"/>
    <property type="match status" value="1"/>
</dbReference>